<dbReference type="InterPro" id="IPR012340">
    <property type="entry name" value="NA-bd_OB-fold"/>
</dbReference>
<keyword evidence="7 8" id="KW-0687">Ribonucleoprotein</keyword>
<dbReference type="GO" id="GO:0032543">
    <property type="term" value="P:mitochondrial translation"/>
    <property type="evidence" value="ECO:0007669"/>
    <property type="project" value="TreeGrafter"/>
</dbReference>
<dbReference type="AlphaFoldDB" id="A0A0S2LQW8"/>
<protein>
    <recommendedName>
        <fullName evidence="8">Large ribosomal subunit protein uL2c</fullName>
    </recommendedName>
</protein>
<dbReference type="GeneID" id="26379099"/>
<dbReference type="HAMAP" id="MF_01320_B">
    <property type="entry name" value="Ribosomal_uL2_B"/>
    <property type="match status" value="1"/>
</dbReference>
<dbReference type="InterPro" id="IPR022671">
    <property type="entry name" value="Ribosomal_uL2_CS"/>
</dbReference>
<dbReference type="EMBL" id="KT625421">
    <property type="protein sequence ID" value="ALO63528.1"/>
    <property type="molecule type" value="Genomic_DNA"/>
</dbReference>
<feature type="transmembrane region" description="Helical" evidence="10">
    <location>
        <begin position="12"/>
        <end position="34"/>
    </location>
</feature>
<dbReference type="SUPFAM" id="SSF50104">
    <property type="entry name" value="Translation proteins SH3-like domain"/>
    <property type="match status" value="1"/>
</dbReference>
<keyword evidence="4 13" id="KW-0150">Chloroplast</keyword>
<dbReference type="NCBIfam" id="TIGR01171">
    <property type="entry name" value="rplB_bact"/>
    <property type="match status" value="1"/>
</dbReference>
<dbReference type="Pfam" id="PF03947">
    <property type="entry name" value="Ribosomal_L2_C"/>
    <property type="match status" value="1"/>
</dbReference>
<sequence>MIECMTIRKTFSFLILRVINHFLIITPYMGIRFLQAFTPGTRNRSVSDFSEITATKPEKSLSYKLHNSKGRNNRGVITCRHKGGGHSKLYRQIDFRRDKIGIPARVLTIEYDPNRNARIALLRYTDGEKRYILHPRGLNVGDVIISDLQAPILVGNALPLRNIPLGSEVHNVEFQPGSGGQLARSAGSIVEVLAKEGDFVTVRLPSKEIRLVSKNCWATIGQVGNLEAYNLTIGKAGRNRWLGKRPTVRGSVMNPVDHPHGGGEGRAPIGRSRPVTPWGRPALGQLTRKPKKYSSSLILRKRK</sequence>
<dbReference type="InterPro" id="IPR008991">
    <property type="entry name" value="Translation_prot_SH3-like_sf"/>
</dbReference>
<dbReference type="InterPro" id="IPR002171">
    <property type="entry name" value="Ribosomal_uL2"/>
</dbReference>
<organism evidence="13">
    <name type="scientific">Bracteacoccus giganteus</name>
    <dbReference type="NCBI Taxonomy" id="50039"/>
    <lineage>
        <taxon>Eukaryota</taxon>
        <taxon>Viridiplantae</taxon>
        <taxon>Chlorophyta</taxon>
        <taxon>core chlorophytes</taxon>
        <taxon>Chlorophyceae</taxon>
        <taxon>CS clade</taxon>
        <taxon>Sphaeropleales</taxon>
        <taxon>Bracteacoccaceae</taxon>
        <taxon>Bracteacoccus</taxon>
    </lineage>
</organism>
<keyword evidence="10" id="KW-0812">Transmembrane</keyword>
<dbReference type="InterPro" id="IPR014722">
    <property type="entry name" value="Rib_uL2_dom2"/>
</dbReference>
<feature type="domain" description="Large ribosomal subunit protein uL2 RNA-binding" evidence="12">
    <location>
        <begin position="70"/>
        <end position="146"/>
    </location>
</feature>
<dbReference type="Gene3D" id="4.10.950.10">
    <property type="entry name" value="Ribosomal protein L2, domain 3"/>
    <property type="match status" value="1"/>
</dbReference>
<evidence type="ECO:0000256" key="5">
    <source>
        <dbReference type="ARBA" id="ARBA00022640"/>
    </source>
</evidence>
<dbReference type="InterPro" id="IPR005880">
    <property type="entry name" value="Ribosomal_uL2_bac/org-type"/>
</dbReference>
<gene>
    <name evidence="8 13" type="primary">rpl2</name>
</gene>
<comment type="similarity">
    <text evidence="2 8">Belongs to the universal ribosomal protein uL2 family.</text>
</comment>
<evidence type="ECO:0000256" key="4">
    <source>
        <dbReference type="ARBA" id="ARBA00022528"/>
    </source>
</evidence>
<keyword evidence="6 8" id="KW-0689">Ribosomal protein</keyword>
<dbReference type="PIRSF" id="PIRSF002158">
    <property type="entry name" value="Ribosomal_L2"/>
    <property type="match status" value="1"/>
</dbReference>
<accession>A0A0S2LQW8</accession>
<dbReference type="PANTHER" id="PTHR13691">
    <property type="entry name" value="RIBOSOMAL PROTEIN L2"/>
    <property type="match status" value="1"/>
</dbReference>
<evidence type="ECO:0000256" key="7">
    <source>
        <dbReference type="ARBA" id="ARBA00023274"/>
    </source>
</evidence>
<dbReference type="PROSITE" id="PS00467">
    <property type="entry name" value="RIBOSOMAL_L2"/>
    <property type="match status" value="1"/>
</dbReference>
<dbReference type="GO" id="GO:0016740">
    <property type="term" value="F:transferase activity"/>
    <property type="evidence" value="ECO:0007669"/>
    <property type="project" value="InterPro"/>
</dbReference>
<feature type="domain" description="Large ribosomal subunit protein uL2 C-terminal" evidence="11">
    <location>
        <begin position="152"/>
        <end position="281"/>
    </location>
</feature>
<name>A0A0S2LQW8_9CHLO</name>
<dbReference type="Gene3D" id="2.40.50.140">
    <property type="entry name" value="Nucleic acid-binding proteins"/>
    <property type="match status" value="1"/>
</dbReference>
<keyword evidence="5 13" id="KW-0934">Plastid</keyword>
<reference evidence="13" key="1">
    <citation type="journal article" date="2015" name="BMC Evol. Biol.">
        <title>Chloroplast phylogenomic analysis of chlorophyte green algae identifies a novel lineage sister to the Sphaeropleales (Chlorophyceae).</title>
        <authorList>
            <person name="Lemieux C."/>
            <person name="Vincent A.T."/>
            <person name="Labarre A."/>
            <person name="Otis C."/>
            <person name="Turmel M."/>
        </authorList>
    </citation>
    <scope>NUCLEOTIDE SEQUENCE</scope>
</reference>
<dbReference type="FunFam" id="2.40.50.140:FF:000003">
    <property type="entry name" value="50S ribosomal protein L2"/>
    <property type="match status" value="1"/>
</dbReference>
<dbReference type="InterPro" id="IPR022666">
    <property type="entry name" value="Ribosomal_uL2_RNA-bd_dom"/>
</dbReference>
<dbReference type="RefSeq" id="YP_009185233.1">
    <property type="nucleotide sequence ID" value="NC_028586.1"/>
</dbReference>
<dbReference type="GO" id="GO:0003735">
    <property type="term" value="F:structural constituent of ribosome"/>
    <property type="evidence" value="ECO:0007669"/>
    <property type="project" value="InterPro"/>
</dbReference>
<dbReference type="FunFam" id="2.30.30.30:FF:000001">
    <property type="entry name" value="50S ribosomal protein L2"/>
    <property type="match status" value="1"/>
</dbReference>
<dbReference type="GO" id="GO:0019843">
    <property type="term" value="F:rRNA binding"/>
    <property type="evidence" value="ECO:0007669"/>
    <property type="project" value="UniProtKB-UniRule"/>
</dbReference>
<comment type="subcellular location">
    <subcellularLocation>
        <location evidence="1 8">Plastid</location>
        <location evidence="1 8">Chloroplast</location>
    </subcellularLocation>
</comment>
<evidence type="ECO:0000256" key="1">
    <source>
        <dbReference type="ARBA" id="ARBA00004229"/>
    </source>
</evidence>
<evidence type="ECO:0000313" key="13">
    <source>
        <dbReference type="EMBL" id="ALO63528.1"/>
    </source>
</evidence>
<dbReference type="GO" id="GO:0009507">
    <property type="term" value="C:chloroplast"/>
    <property type="evidence" value="ECO:0007669"/>
    <property type="project" value="UniProtKB-SubCell"/>
</dbReference>
<dbReference type="FunFam" id="4.10.950.10:FF:000001">
    <property type="entry name" value="50S ribosomal protein L2"/>
    <property type="match status" value="1"/>
</dbReference>
<dbReference type="InterPro" id="IPR014726">
    <property type="entry name" value="Ribosomal_uL2_dom3"/>
</dbReference>
<evidence type="ECO:0000256" key="3">
    <source>
        <dbReference type="ARBA" id="ARBA00011838"/>
    </source>
</evidence>
<evidence type="ECO:0000256" key="10">
    <source>
        <dbReference type="SAM" id="Phobius"/>
    </source>
</evidence>
<dbReference type="GO" id="GO:0005762">
    <property type="term" value="C:mitochondrial large ribosomal subunit"/>
    <property type="evidence" value="ECO:0007669"/>
    <property type="project" value="TreeGrafter"/>
</dbReference>
<dbReference type="PANTHER" id="PTHR13691:SF5">
    <property type="entry name" value="LARGE RIBOSOMAL SUBUNIT PROTEIN UL2M"/>
    <property type="match status" value="1"/>
</dbReference>
<dbReference type="Gene3D" id="2.30.30.30">
    <property type="match status" value="1"/>
</dbReference>
<evidence type="ECO:0000256" key="9">
    <source>
        <dbReference type="SAM" id="MobiDB-lite"/>
    </source>
</evidence>
<dbReference type="InterPro" id="IPR022669">
    <property type="entry name" value="Ribosomal_uL2_C"/>
</dbReference>
<keyword evidence="10" id="KW-0472">Membrane</keyword>
<comment type="subunit">
    <text evidence="3 8">Part of the 50S ribosomal subunit.</text>
</comment>
<feature type="region of interest" description="Disordered" evidence="9">
    <location>
        <begin position="249"/>
        <end position="303"/>
    </location>
</feature>
<dbReference type="Pfam" id="PF00181">
    <property type="entry name" value="Ribosomal_L2_N"/>
    <property type="match status" value="1"/>
</dbReference>
<keyword evidence="10" id="KW-1133">Transmembrane helix</keyword>
<geneLocation type="chloroplast" evidence="13"/>
<evidence type="ECO:0000256" key="2">
    <source>
        <dbReference type="ARBA" id="ARBA00005636"/>
    </source>
</evidence>
<evidence type="ECO:0000256" key="6">
    <source>
        <dbReference type="ARBA" id="ARBA00022980"/>
    </source>
</evidence>
<proteinExistence type="inferred from homology"/>
<dbReference type="SMART" id="SM01383">
    <property type="entry name" value="Ribosomal_L2"/>
    <property type="match status" value="1"/>
</dbReference>
<evidence type="ECO:0000259" key="12">
    <source>
        <dbReference type="SMART" id="SM01383"/>
    </source>
</evidence>
<evidence type="ECO:0000259" key="11">
    <source>
        <dbReference type="SMART" id="SM01382"/>
    </source>
</evidence>
<evidence type="ECO:0000256" key="8">
    <source>
        <dbReference type="HAMAP-Rule" id="MF_01320"/>
    </source>
</evidence>
<dbReference type="SMART" id="SM01382">
    <property type="entry name" value="Ribosomal_L2_C"/>
    <property type="match status" value="1"/>
</dbReference>
<dbReference type="SUPFAM" id="SSF50249">
    <property type="entry name" value="Nucleic acid-binding proteins"/>
    <property type="match status" value="1"/>
</dbReference>